<evidence type="ECO:0000256" key="4">
    <source>
        <dbReference type="ARBA" id="ARBA00022679"/>
    </source>
</evidence>
<keyword evidence="4" id="KW-0808">Transferase</keyword>
<evidence type="ECO:0000256" key="2">
    <source>
        <dbReference type="ARBA" id="ARBA00012973"/>
    </source>
</evidence>
<proteinExistence type="predicted"/>
<dbReference type="EMBL" id="VIWV01000001">
    <property type="protein sequence ID" value="TWF84212.1"/>
    <property type="molecule type" value="Genomic_DNA"/>
</dbReference>
<feature type="domain" description="Pyruvate carboxyltransferase" evidence="7">
    <location>
        <begin position="15"/>
        <end position="280"/>
    </location>
</feature>
<dbReference type="Gene3D" id="3.20.20.70">
    <property type="entry name" value="Aldolase class I"/>
    <property type="match status" value="1"/>
</dbReference>
<dbReference type="PANTHER" id="PTHR10277:SF9">
    <property type="entry name" value="2-ISOPROPYLMALATE SYNTHASE 1, CHLOROPLASTIC-RELATED"/>
    <property type="match status" value="1"/>
</dbReference>
<dbReference type="OrthoDB" id="9803573at2"/>
<dbReference type="InterPro" id="IPR050073">
    <property type="entry name" value="2-IPM_HCS-like"/>
</dbReference>
<reference evidence="8 9" key="1">
    <citation type="submission" date="2019-06" db="EMBL/GenBank/DDBJ databases">
        <title>Sequencing the genomes of 1000 actinobacteria strains.</title>
        <authorList>
            <person name="Klenk H.-P."/>
        </authorList>
    </citation>
    <scope>NUCLEOTIDE SEQUENCE [LARGE SCALE GENOMIC DNA]</scope>
    <source>
        <strain evidence="8 9">DSM 41695</strain>
    </source>
</reference>
<evidence type="ECO:0000259" key="7">
    <source>
        <dbReference type="PROSITE" id="PS50991"/>
    </source>
</evidence>
<comment type="caution">
    <text evidence="8">The sequence shown here is derived from an EMBL/GenBank/DDBJ whole genome shotgun (WGS) entry which is preliminary data.</text>
</comment>
<gene>
    <name evidence="8" type="ORF">FHX78_111146</name>
</gene>
<keyword evidence="9" id="KW-1185">Reference proteome</keyword>
<evidence type="ECO:0000313" key="8">
    <source>
        <dbReference type="EMBL" id="TWF84212.1"/>
    </source>
</evidence>
<dbReference type="Proteomes" id="UP000316603">
    <property type="component" value="Unassembled WGS sequence"/>
</dbReference>
<dbReference type="RefSeq" id="WP_145866377.1">
    <property type="nucleotide sequence ID" value="NZ_BNCE01000008.1"/>
</dbReference>
<dbReference type="PROSITE" id="PS00816">
    <property type="entry name" value="AIPM_HOMOCIT_SYNTH_2"/>
    <property type="match status" value="1"/>
</dbReference>
<dbReference type="PANTHER" id="PTHR10277">
    <property type="entry name" value="HOMOCITRATE SYNTHASE-RELATED"/>
    <property type="match status" value="1"/>
</dbReference>
<accession>A0A561TAT9</accession>
<evidence type="ECO:0000256" key="5">
    <source>
        <dbReference type="ARBA" id="ARBA00023211"/>
    </source>
</evidence>
<protein>
    <recommendedName>
        <fullName evidence="2">2-isopropylmalate synthase</fullName>
        <ecNumber evidence="2">2.3.3.13</ecNumber>
    </recommendedName>
</protein>
<evidence type="ECO:0000256" key="3">
    <source>
        <dbReference type="ARBA" id="ARBA00022605"/>
    </source>
</evidence>
<keyword evidence="3" id="KW-0028">Amino-acid biosynthesis</keyword>
<comment type="pathway">
    <text evidence="1">Amino-acid biosynthesis; L-leucine biosynthesis; L-leucine from 3-methyl-2-oxobutanoate: step 1/4.</text>
</comment>
<name>A0A561TAT9_9ACTN</name>
<evidence type="ECO:0000256" key="1">
    <source>
        <dbReference type="ARBA" id="ARBA00004689"/>
    </source>
</evidence>
<keyword evidence="6" id="KW-0100">Branched-chain amino acid biosynthesis</keyword>
<organism evidence="8 9">
    <name type="scientific">Streptomyces capillispiralis</name>
    <dbReference type="NCBI Taxonomy" id="68182"/>
    <lineage>
        <taxon>Bacteria</taxon>
        <taxon>Bacillati</taxon>
        <taxon>Actinomycetota</taxon>
        <taxon>Actinomycetes</taxon>
        <taxon>Kitasatosporales</taxon>
        <taxon>Streptomycetaceae</taxon>
        <taxon>Streptomyces</taxon>
    </lineage>
</organism>
<dbReference type="AlphaFoldDB" id="A0A561TAT9"/>
<dbReference type="PROSITE" id="PS50991">
    <property type="entry name" value="PYR_CT"/>
    <property type="match status" value="1"/>
</dbReference>
<sequence length="409" mass="43577">MSVDVVRESALADRVVIWEESARDGAQAKTLMSPDFRVRLAREQGKMFGEDGPRHVVFAAGFPAVCAEEFEAVRKVAVEAEGTVSVSAVCRGTARDVRQAVASVKGTEHARIMVIVPASEAMAQVMTHRPAAEALAAGVDLVREALDTDDSVIVDVCLADASRADHALMAAYSAQMTEAGAGVVVLADTVGDQLPAEAGAMFTAVLDQAGPDVVFASHLHNDLGLGLANTLQAVQSGIRVVSSSWLGIAERSGLVATEQLLFLLAYRPDRAKELLGEHATPWWTAPDLTRLPEIARMVSQETEVPLSVTTPIVGSGVGTISTGTPFVHPQLFQPYDPRELLGIEPRILLTHLASARVITAVAARLGRDLDREQTKAAAQWVKSRAYRQGRALVDEDEFAGFLDGLVATS</sequence>
<dbReference type="SUPFAM" id="SSF51569">
    <property type="entry name" value="Aldolase"/>
    <property type="match status" value="1"/>
</dbReference>
<dbReference type="GO" id="GO:0009098">
    <property type="term" value="P:L-leucine biosynthetic process"/>
    <property type="evidence" value="ECO:0007669"/>
    <property type="project" value="TreeGrafter"/>
</dbReference>
<dbReference type="EC" id="2.3.3.13" evidence="2"/>
<dbReference type="Pfam" id="PF00682">
    <property type="entry name" value="HMGL-like"/>
    <property type="match status" value="1"/>
</dbReference>
<evidence type="ECO:0000256" key="6">
    <source>
        <dbReference type="ARBA" id="ARBA00023304"/>
    </source>
</evidence>
<evidence type="ECO:0000313" key="9">
    <source>
        <dbReference type="Proteomes" id="UP000316603"/>
    </source>
</evidence>
<dbReference type="GO" id="GO:0003852">
    <property type="term" value="F:2-isopropylmalate synthase activity"/>
    <property type="evidence" value="ECO:0007669"/>
    <property type="project" value="UniProtKB-EC"/>
</dbReference>
<dbReference type="InterPro" id="IPR013785">
    <property type="entry name" value="Aldolase_TIM"/>
</dbReference>
<dbReference type="InterPro" id="IPR002034">
    <property type="entry name" value="AIPM/Hcit_synth_CS"/>
</dbReference>
<dbReference type="InterPro" id="IPR000891">
    <property type="entry name" value="PYR_CT"/>
</dbReference>
<keyword evidence="5" id="KW-0464">Manganese</keyword>